<dbReference type="Proteomes" id="UP000752696">
    <property type="component" value="Unassembled WGS sequence"/>
</dbReference>
<dbReference type="Pfam" id="PF03015">
    <property type="entry name" value="Sterile"/>
    <property type="match status" value="1"/>
</dbReference>
<evidence type="ECO:0000256" key="3">
    <source>
        <dbReference type="ARBA" id="ARBA00023098"/>
    </source>
</evidence>
<keyword evidence="4" id="KW-0472">Membrane</keyword>
<evidence type="ECO:0000256" key="1">
    <source>
        <dbReference type="ARBA" id="ARBA00005928"/>
    </source>
</evidence>
<evidence type="ECO:0000313" key="8">
    <source>
        <dbReference type="Proteomes" id="UP000752696"/>
    </source>
</evidence>
<keyword evidence="3 4" id="KW-0443">Lipid metabolism</keyword>
<dbReference type="GO" id="GO:0102965">
    <property type="term" value="F:alcohol-forming long-chain fatty acyl-CoA reductase activity"/>
    <property type="evidence" value="ECO:0007669"/>
    <property type="project" value="UniProtKB-EC"/>
</dbReference>
<feature type="non-terminal residue" evidence="7">
    <location>
        <position position="1"/>
    </location>
</feature>
<dbReference type="Gene3D" id="3.40.50.720">
    <property type="entry name" value="NAD(P)-binding Rossmann-like Domain"/>
    <property type="match status" value="1"/>
</dbReference>
<dbReference type="PANTHER" id="PTHR11011">
    <property type="entry name" value="MALE STERILITY PROTEIN 2-RELATED"/>
    <property type="match status" value="1"/>
</dbReference>
<keyword evidence="4" id="KW-1133">Transmembrane helix</keyword>
<dbReference type="GO" id="GO:0080019">
    <property type="term" value="F:alcohol-forming very long-chain fatty acyl-CoA reductase activity"/>
    <property type="evidence" value="ECO:0007669"/>
    <property type="project" value="InterPro"/>
</dbReference>
<dbReference type="EC" id="1.2.1.84" evidence="4"/>
<dbReference type="InterPro" id="IPR036291">
    <property type="entry name" value="NAD(P)-bd_dom_sf"/>
</dbReference>
<feature type="domain" description="Fatty acyl-CoA reductase C-terminal" evidence="5">
    <location>
        <begin position="329"/>
        <end position="419"/>
    </location>
</feature>
<name>A0A6V7H9C6_9HYME</name>
<evidence type="ECO:0000259" key="5">
    <source>
        <dbReference type="Pfam" id="PF03015"/>
    </source>
</evidence>
<keyword evidence="4" id="KW-0521">NADP</keyword>
<reference evidence="7" key="1">
    <citation type="submission" date="2020-07" db="EMBL/GenBank/DDBJ databases">
        <authorList>
            <person name="Nazaruddin N."/>
        </authorList>
    </citation>
    <scope>NUCLEOTIDE SEQUENCE</scope>
</reference>
<comment type="similarity">
    <text evidence="1 4">Belongs to the fatty acyl-CoA reductase family.</text>
</comment>
<dbReference type="SUPFAM" id="SSF51735">
    <property type="entry name" value="NAD(P)-binding Rossmann-fold domains"/>
    <property type="match status" value="1"/>
</dbReference>
<dbReference type="EMBL" id="CAJDYZ010009147">
    <property type="protein sequence ID" value="CAD1476242.1"/>
    <property type="molecule type" value="Genomic_DNA"/>
</dbReference>
<comment type="caution">
    <text evidence="7">The sequence shown here is derived from an EMBL/GenBank/DDBJ whole genome shotgun (WGS) entry which is preliminary data.</text>
</comment>
<evidence type="ECO:0000256" key="2">
    <source>
        <dbReference type="ARBA" id="ARBA00022516"/>
    </source>
</evidence>
<feature type="domain" description="Thioester reductase (TE)" evidence="6">
    <location>
        <begin position="64"/>
        <end position="167"/>
    </location>
</feature>
<evidence type="ECO:0000313" key="7">
    <source>
        <dbReference type="EMBL" id="CAD1476242.1"/>
    </source>
</evidence>
<dbReference type="AlphaFoldDB" id="A0A6V7H9C6"/>
<keyword evidence="2 4" id="KW-0444">Lipid biosynthesis</keyword>
<gene>
    <name evidence="7" type="ORF">MHI_LOCUS629039</name>
</gene>
<evidence type="ECO:0000259" key="6">
    <source>
        <dbReference type="Pfam" id="PF07993"/>
    </source>
</evidence>
<keyword evidence="4" id="KW-0812">Transmembrane</keyword>
<dbReference type="PANTHER" id="PTHR11011:SF116">
    <property type="entry name" value="FATTY ACYL-COA REDUCTASE CG5065-RELATED"/>
    <property type="match status" value="1"/>
</dbReference>
<sequence length="458" mass="51439">TIVRESSVCIKRSLELSEDGHRGGFSPTLPGSSLKRLSCLMKISSTQSMSMALRDWYANRELLLTGVASDVGRALLEKILRSFPDVKVYVVLRSKHGFSKDDRIKNIFLSPRFERLRQEDPNALSRVRAMEGNLLYSGLGTTRPDRELLQNVSVVLHAAGSYHEVFRLYQQLPRLQVIVAVASVFNHEGRIGESILEKEQAINGPVALLQVPLVGPALREPMPGFVDVLKGPTALLVGAGFVLGNSELQAEIIPIDLTVNTLIAVAWERATARNTQGVMVYNAAPINCTWGELIKKGRRGNRKFAYPTFGIRGMTSMITLYWTVVLLLEWLPSALCDTVLGLVGAKKRFLEEHWRVRNALRSVESISSRRWSVERNRVYLLQQRLTAEDQDTFPVSTEIDVESYVLCTAAAAKKYCVDEGNIRLVKIFRLLFFFLIAAALLCTFFFNRYHVLTKHAEV</sequence>
<protein>
    <recommendedName>
        <fullName evidence="4">Fatty acyl-CoA reductase</fullName>
        <ecNumber evidence="4">1.2.1.84</ecNumber>
    </recommendedName>
</protein>
<comment type="function">
    <text evidence="4">Catalyzes the reduction of fatty acyl-CoA to fatty alcohols.</text>
</comment>
<feature type="transmembrane region" description="Helical" evidence="4">
    <location>
        <begin position="427"/>
        <end position="446"/>
    </location>
</feature>
<dbReference type="OrthoDB" id="429813at2759"/>
<dbReference type="GO" id="GO:0005777">
    <property type="term" value="C:peroxisome"/>
    <property type="evidence" value="ECO:0007669"/>
    <property type="project" value="TreeGrafter"/>
</dbReference>
<dbReference type="InterPro" id="IPR033640">
    <property type="entry name" value="FAR_C"/>
</dbReference>
<dbReference type="Pfam" id="PF07993">
    <property type="entry name" value="NAD_binding_4"/>
    <property type="match status" value="1"/>
</dbReference>
<dbReference type="GO" id="GO:0035336">
    <property type="term" value="P:long-chain fatty-acyl-CoA metabolic process"/>
    <property type="evidence" value="ECO:0007669"/>
    <property type="project" value="TreeGrafter"/>
</dbReference>
<organism evidence="7 8">
    <name type="scientific">Heterotrigona itama</name>
    <dbReference type="NCBI Taxonomy" id="395501"/>
    <lineage>
        <taxon>Eukaryota</taxon>
        <taxon>Metazoa</taxon>
        <taxon>Ecdysozoa</taxon>
        <taxon>Arthropoda</taxon>
        <taxon>Hexapoda</taxon>
        <taxon>Insecta</taxon>
        <taxon>Pterygota</taxon>
        <taxon>Neoptera</taxon>
        <taxon>Endopterygota</taxon>
        <taxon>Hymenoptera</taxon>
        <taxon>Apocrita</taxon>
        <taxon>Aculeata</taxon>
        <taxon>Apoidea</taxon>
        <taxon>Anthophila</taxon>
        <taxon>Apidae</taxon>
        <taxon>Heterotrigona</taxon>
    </lineage>
</organism>
<keyword evidence="8" id="KW-1185">Reference proteome</keyword>
<keyword evidence="4" id="KW-0560">Oxidoreductase</keyword>
<accession>A0A6V7H9C6</accession>
<proteinExistence type="inferred from homology"/>
<comment type="catalytic activity">
    <reaction evidence="4">
        <text>a long-chain fatty acyl-CoA + 2 NADPH + 2 H(+) = a long-chain primary fatty alcohol + 2 NADP(+) + CoA</text>
        <dbReference type="Rhea" id="RHEA:52716"/>
        <dbReference type="ChEBI" id="CHEBI:15378"/>
        <dbReference type="ChEBI" id="CHEBI:57287"/>
        <dbReference type="ChEBI" id="CHEBI:57783"/>
        <dbReference type="ChEBI" id="CHEBI:58349"/>
        <dbReference type="ChEBI" id="CHEBI:77396"/>
        <dbReference type="ChEBI" id="CHEBI:83139"/>
        <dbReference type="EC" id="1.2.1.84"/>
    </reaction>
</comment>
<dbReference type="InterPro" id="IPR013120">
    <property type="entry name" value="FAR_NAD-bd"/>
</dbReference>
<dbReference type="InterPro" id="IPR026055">
    <property type="entry name" value="FAR"/>
</dbReference>
<evidence type="ECO:0000256" key="4">
    <source>
        <dbReference type="RuleBase" id="RU363097"/>
    </source>
</evidence>